<evidence type="ECO:0000256" key="3">
    <source>
        <dbReference type="ARBA" id="ARBA00023082"/>
    </source>
</evidence>
<feature type="domain" description="HTH luxR-type" evidence="6">
    <location>
        <begin position="151"/>
        <end position="178"/>
    </location>
</feature>
<accession>A0A1V9G1Z6</accession>
<dbReference type="NCBIfam" id="TIGR02937">
    <property type="entry name" value="sigma70-ECF"/>
    <property type="match status" value="1"/>
</dbReference>
<comment type="caution">
    <text evidence="7">The sequence shown here is derived from an EMBL/GenBank/DDBJ whole genome shotgun (WGS) entry which is preliminary data.</text>
</comment>
<dbReference type="CDD" id="cd06171">
    <property type="entry name" value="Sigma70_r4"/>
    <property type="match status" value="1"/>
</dbReference>
<evidence type="ECO:0000256" key="1">
    <source>
        <dbReference type="ARBA" id="ARBA00010641"/>
    </source>
</evidence>
<reference evidence="8" key="1">
    <citation type="submission" date="2016-04" db="EMBL/GenBank/DDBJ databases">
        <authorList>
            <person name="Chen L."/>
            <person name="Zhuang W."/>
            <person name="Wang G."/>
        </authorList>
    </citation>
    <scope>NUCLEOTIDE SEQUENCE [LARGE SCALE GENOMIC DNA]</scope>
    <source>
        <strain evidence="8">208</strain>
    </source>
</reference>
<keyword evidence="5" id="KW-0472">Membrane</keyword>
<dbReference type="InterPro" id="IPR039425">
    <property type="entry name" value="RNA_pol_sigma-70-like"/>
</dbReference>
<keyword evidence="3" id="KW-0731">Sigma factor</keyword>
<dbReference type="InterPro" id="IPR000792">
    <property type="entry name" value="Tscrpt_reg_LuxR_C"/>
</dbReference>
<dbReference type="InterPro" id="IPR013324">
    <property type="entry name" value="RNA_pol_sigma_r3/r4-like"/>
</dbReference>
<proteinExistence type="inferred from homology"/>
<dbReference type="OrthoDB" id="1100095at2"/>
<dbReference type="Gene3D" id="1.10.1740.10">
    <property type="match status" value="1"/>
</dbReference>
<keyword evidence="5" id="KW-0812">Transmembrane</keyword>
<evidence type="ECO:0000256" key="4">
    <source>
        <dbReference type="ARBA" id="ARBA00023163"/>
    </source>
</evidence>
<dbReference type="Pfam" id="PF08281">
    <property type="entry name" value="Sigma70_r4_2"/>
    <property type="match status" value="1"/>
</dbReference>
<keyword evidence="2" id="KW-0805">Transcription regulation</keyword>
<dbReference type="EMBL" id="LWBP01000089">
    <property type="protein sequence ID" value="OQP64610.1"/>
    <property type="molecule type" value="Genomic_DNA"/>
</dbReference>
<name>A0A1V9G1Z6_9BACT</name>
<dbReference type="PANTHER" id="PTHR43133:SF46">
    <property type="entry name" value="RNA POLYMERASE SIGMA-70 FACTOR ECF SUBFAMILY"/>
    <property type="match status" value="1"/>
</dbReference>
<keyword evidence="8" id="KW-1185">Reference proteome</keyword>
<dbReference type="NCBIfam" id="TIGR02985">
    <property type="entry name" value="Sig70_bacteroi1"/>
    <property type="match status" value="1"/>
</dbReference>
<comment type="similarity">
    <text evidence="1">Belongs to the sigma-70 factor family. ECF subfamily.</text>
</comment>
<dbReference type="GO" id="GO:0006352">
    <property type="term" value="P:DNA-templated transcription initiation"/>
    <property type="evidence" value="ECO:0007669"/>
    <property type="project" value="InterPro"/>
</dbReference>
<dbReference type="InterPro" id="IPR013325">
    <property type="entry name" value="RNA_pol_sigma_r2"/>
</dbReference>
<gene>
    <name evidence="7" type="ORF">A4R26_16315</name>
</gene>
<dbReference type="PROSITE" id="PS00622">
    <property type="entry name" value="HTH_LUXR_1"/>
    <property type="match status" value="1"/>
</dbReference>
<evidence type="ECO:0000313" key="8">
    <source>
        <dbReference type="Proteomes" id="UP000192276"/>
    </source>
</evidence>
<keyword evidence="4" id="KW-0804">Transcription</keyword>
<protein>
    <recommendedName>
        <fullName evidence="6">HTH luxR-type domain-containing protein</fullName>
    </recommendedName>
</protein>
<dbReference type="Pfam" id="PF04542">
    <property type="entry name" value="Sigma70_r2"/>
    <property type="match status" value="1"/>
</dbReference>
<dbReference type="SUPFAM" id="SSF88946">
    <property type="entry name" value="Sigma2 domain of RNA polymerase sigma factors"/>
    <property type="match status" value="1"/>
</dbReference>
<dbReference type="InterPro" id="IPR014327">
    <property type="entry name" value="RNA_pol_sigma70_bacteroid"/>
</dbReference>
<dbReference type="GO" id="GO:0003677">
    <property type="term" value="F:DNA binding"/>
    <property type="evidence" value="ECO:0007669"/>
    <property type="project" value="InterPro"/>
</dbReference>
<dbReference type="STRING" id="550983.A4R26_16315"/>
<dbReference type="AlphaFoldDB" id="A0A1V9G1Z6"/>
<dbReference type="InterPro" id="IPR007627">
    <property type="entry name" value="RNA_pol_sigma70_r2"/>
</dbReference>
<keyword evidence="5" id="KW-1133">Transmembrane helix</keyword>
<evidence type="ECO:0000256" key="2">
    <source>
        <dbReference type="ARBA" id="ARBA00023015"/>
    </source>
</evidence>
<evidence type="ECO:0000313" key="7">
    <source>
        <dbReference type="EMBL" id="OQP64610.1"/>
    </source>
</evidence>
<dbReference type="Proteomes" id="UP000192276">
    <property type="component" value="Unassembled WGS sequence"/>
</dbReference>
<dbReference type="RefSeq" id="WP_081163600.1">
    <property type="nucleotide sequence ID" value="NZ_LWBP01000089.1"/>
</dbReference>
<sequence>MNVNSPENEREGGSFDELLFDDASFEVFFKKHFLPLCAYCQFKYGLDLQMAKEVVHTGFIKLWDARKNLAAGVSPKSYLYKIITNNVLDLLKHQRVRQQYVQFVLQSAKEGMEAEDFDRVDVKKLQADINAAIAELPEQMRRIFEMSRFEGLKYTQIAEQLNISVKTVETQMSRALTKLREKLSAYLSTIIIILILTILLK</sequence>
<dbReference type="SUPFAM" id="SSF88659">
    <property type="entry name" value="Sigma3 and sigma4 domains of RNA polymerase sigma factors"/>
    <property type="match status" value="1"/>
</dbReference>
<dbReference type="InterPro" id="IPR014284">
    <property type="entry name" value="RNA_pol_sigma-70_dom"/>
</dbReference>
<evidence type="ECO:0000256" key="5">
    <source>
        <dbReference type="SAM" id="Phobius"/>
    </source>
</evidence>
<organism evidence="7 8">
    <name type="scientific">Niastella populi</name>
    <dbReference type="NCBI Taxonomy" id="550983"/>
    <lineage>
        <taxon>Bacteria</taxon>
        <taxon>Pseudomonadati</taxon>
        <taxon>Bacteroidota</taxon>
        <taxon>Chitinophagia</taxon>
        <taxon>Chitinophagales</taxon>
        <taxon>Chitinophagaceae</taxon>
        <taxon>Niastella</taxon>
    </lineage>
</organism>
<dbReference type="GO" id="GO:0016987">
    <property type="term" value="F:sigma factor activity"/>
    <property type="evidence" value="ECO:0007669"/>
    <property type="project" value="UniProtKB-KW"/>
</dbReference>
<dbReference type="InterPro" id="IPR036388">
    <property type="entry name" value="WH-like_DNA-bd_sf"/>
</dbReference>
<feature type="transmembrane region" description="Helical" evidence="5">
    <location>
        <begin position="183"/>
        <end position="200"/>
    </location>
</feature>
<dbReference type="PANTHER" id="PTHR43133">
    <property type="entry name" value="RNA POLYMERASE ECF-TYPE SIGMA FACTO"/>
    <property type="match status" value="1"/>
</dbReference>
<dbReference type="Gene3D" id="1.10.10.10">
    <property type="entry name" value="Winged helix-like DNA-binding domain superfamily/Winged helix DNA-binding domain"/>
    <property type="match status" value="1"/>
</dbReference>
<evidence type="ECO:0000259" key="6">
    <source>
        <dbReference type="PROSITE" id="PS00622"/>
    </source>
</evidence>
<dbReference type="InterPro" id="IPR013249">
    <property type="entry name" value="RNA_pol_sigma70_r4_t2"/>
</dbReference>